<dbReference type="PROSITE" id="PS50035">
    <property type="entry name" value="PLD"/>
    <property type="match status" value="2"/>
</dbReference>
<proteinExistence type="predicted"/>
<evidence type="ECO:0000256" key="4">
    <source>
        <dbReference type="ARBA" id="ARBA00022989"/>
    </source>
</evidence>
<reference evidence="8 9" key="1">
    <citation type="submission" date="2020-07" db="EMBL/GenBank/DDBJ databases">
        <authorList>
            <person name="Feng X."/>
        </authorList>
    </citation>
    <scope>NUCLEOTIDE SEQUENCE [LARGE SCALE GENOMIC DNA]</scope>
    <source>
        <strain evidence="8 9">JCM23202</strain>
    </source>
</reference>
<evidence type="ECO:0000256" key="1">
    <source>
        <dbReference type="ARBA" id="ARBA00004651"/>
    </source>
</evidence>
<dbReference type="CDD" id="cd09156">
    <property type="entry name" value="PLDc_CLS_unchar1_1"/>
    <property type="match status" value="1"/>
</dbReference>
<comment type="subcellular location">
    <subcellularLocation>
        <location evidence="1">Cell membrane</location>
        <topology evidence="1">Multi-pass membrane protein</topology>
    </subcellularLocation>
</comment>
<evidence type="ECO:0000256" key="2">
    <source>
        <dbReference type="ARBA" id="ARBA00022475"/>
    </source>
</evidence>
<evidence type="ECO:0000256" key="6">
    <source>
        <dbReference type="SAM" id="Phobius"/>
    </source>
</evidence>
<dbReference type="Gene3D" id="3.30.870.10">
    <property type="entry name" value="Endonuclease Chain A"/>
    <property type="match status" value="2"/>
</dbReference>
<dbReference type="Proteomes" id="UP000526501">
    <property type="component" value="Unassembled WGS sequence"/>
</dbReference>
<comment type="caution">
    <text evidence="8">The sequence shown here is derived from an EMBL/GenBank/DDBJ whole genome shotgun (WGS) entry which is preliminary data.</text>
</comment>
<feature type="transmembrane region" description="Helical" evidence="6">
    <location>
        <begin position="6"/>
        <end position="28"/>
    </location>
</feature>
<organism evidence="8 9">
    <name type="scientific">Pelagicoccus albus</name>
    <dbReference type="NCBI Taxonomy" id="415222"/>
    <lineage>
        <taxon>Bacteria</taxon>
        <taxon>Pseudomonadati</taxon>
        <taxon>Verrucomicrobiota</taxon>
        <taxon>Opitutia</taxon>
        <taxon>Puniceicoccales</taxon>
        <taxon>Pelagicoccaceae</taxon>
        <taxon>Pelagicoccus</taxon>
    </lineage>
</organism>
<dbReference type="GO" id="GO:0032049">
    <property type="term" value="P:cardiolipin biosynthetic process"/>
    <property type="evidence" value="ECO:0007669"/>
    <property type="project" value="UniProtKB-ARBA"/>
</dbReference>
<dbReference type="InterPro" id="IPR025202">
    <property type="entry name" value="PLD-like_dom"/>
</dbReference>
<dbReference type="PANTHER" id="PTHR21248:SF22">
    <property type="entry name" value="PHOSPHOLIPASE D"/>
    <property type="match status" value="1"/>
</dbReference>
<evidence type="ECO:0000313" key="9">
    <source>
        <dbReference type="Proteomes" id="UP000526501"/>
    </source>
</evidence>
<dbReference type="InterPro" id="IPR001736">
    <property type="entry name" value="PLipase_D/transphosphatidylase"/>
</dbReference>
<dbReference type="InterPro" id="IPR027379">
    <property type="entry name" value="CLS_N"/>
</dbReference>
<evidence type="ECO:0000259" key="7">
    <source>
        <dbReference type="PROSITE" id="PS50035"/>
    </source>
</evidence>
<dbReference type="Pfam" id="PF13396">
    <property type="entry name" value="PLDc_N"/>
    <property type="match status" value="1"/>
</dbReference>
<dbReference type="CDD" id="cd09162">
    <property type="entry name" value="PLDc_CLS_unchar1_2"/>
    <property type="match status" value="1"/>
</dbReference>
<protein>
    <submittedName>
        <fullName evidence="8">PLDc N-terminal domain-containing protein</fullName>
    </submittedName>
</protein>
<dbReference type="SUPFAM" id="SSF56024">
    <property type="entry name" value="Phospholipase D/nuclease"/>
    <property type="match status" value="2"/>
</dbReference>
<dbReference type="Pfam" id="PF13091">
    <property type="entry name" value="PLDc_2"/>
    <property type="match status" value="2"/>
</dbReference>
<keyword evidence="9" id="KW-1185">Reference proteome</keyword>
<feature type="domain" description="PLD phosphodiesterase" evidence="7">
    <location>
        <begin position="198"/>
        <end position="225"/>
    </location>
</feature>
<sequence>MSPKLLFDSVLPHLGAIIGLGLGVILIARLMREKRRPSNTFAWLLLIVLAPYIGVPLFLLFGGRKIQRLTRDKKSLRLHQLTPNDDSISVSPFGLVAKGNSTQFIPNATEAYRILIESIQNAKESIDITTFILSHDVVGRRVVKELSKKAREGVKVRLLLDALGSWGKKTLYILDLEKAGGRIERFMPVFPIAFPGASNLRNHRKIALFDKSSAIIGGRNIGREYMGPTPSQRRWEDFGVKIEGPAVSALNTIFEEDWAFACRKKGYTAEKQPTIPPAPTGDSTIEIMASGPDTPGDPLYEKVLASIQDAEHSITIVTPYFIPDEVLLRSLTVKARTGRKVTIIIPLRSNHKITDLARNAYLRELHEVGATILAYTPKMLHAKAMLIDDQMAMTGSANMDLRSLFVNFEVAAFFYSPNDIREVKNWIQSIKRNCIEQSSEVLFHKRHFRGIAEDLSRLIAPLL</sequence>
<dbReference type="GO" id="GO:0030572">
    <property type="term" value="F:phosphatidyltransferase activity"/>
    <property type="evidence" value="ECO:0007669"/>
    <property type="project" value="UniProtKB-ARBA"/>
</dbReference>
<feature type="domain" description="PLD phosphodiesterase" evidence="7">
    <location>
        <begin position="376"/>
        <end position="403"/>
    </location>
</feature>
<dbReference type="RefSeq" id="WP_185661972.1">
    <property type="nucleotide sequence ID" value="NZ_CAWPOO010000013.1"/>
</dbReference>
<dbReference type="GO" id="GO:0005886">
    <property type="term" value="C:plasma membrane"/>
    <property type="evidence" value="ECO:0007669"/>
    <property type="project" value="UniProtKB-SubCell"/>
</dbReference>
<keyword evidence="5 6" id="KW-0472">Membrane</keyword>
<dbReference type="AlphaFoldDB" id="A0A7X1EAB8"/>
<dbReference type="PANTHER" id="PTHR21248">
    <property type="entry name" value="CARDIOLIPIN SYNTHASE"/>
    <property type="match status" value="1"/>
</dbReference>
<feature type="transmembrane region" description="Helical" evidence="6">
    <location>
        <begin position="40"/>
        <end position="61"/>
    </location>
</feature>
<name>A0A7X1EAB8_9BACT</name>
<keyword evidence="2" id="KW-1003">Cell membrane</keyword>
<keyword evidence="4 6" id="KW-1133">Transmembrane helix</keyword>
<accession>A0A7X1EAB8</accession>
<dbReference type="SMART" id="SM00155">
    <property type="entry name" value="PLDc"/>
    <property type="match status" value="2"/>
</dbReference>
<keyword evidence="3 6" id="KW-0812">Transmembrane</keyword>
<evidence type="ECO:0000256" key="3">
    <source>
        <dbReference type="ARBA" id="ARBA00022692"/>
    </source>
</evidence>
<gene>
    <name evidence="8" type="ORF">H5P27_18835</name>
</gene>
<evidence type="ECO:0000313" key="8">
    <source>
        <dbReference type="EMBL" id="MBC2608118.1"/>
    </source>
</evidence>
<evidence type="ECO:0000256" key="5">
    <source>
        <dbReference type="ARBA" id="ARBA00023136"/>
    </source>
</evidence>
<dbReference type="EMBL" id="JACHVC010000013">
    <property type="protein sequence ID" value="MBC2608118.1"/>
    <property type="molecule type" value="Genomic_DNA"/>
</dbReference>